<keyword evidence="5 8" id="KW-1133">Transmembrane helix</keyword>
<keyword evidence="4 9" id="KW-0732">Signal</keyword>
<evidence type="ECO:0000313" key="11">
    <source>
        <dbReference type="EMBL" id="UKK00358.2"/>
    </source>
</evidence>
<sequence>MYNFLYILIFILFHKGVHSLFFLVQQGGERCFFEHVPEKALLSVSYELISDEGKDCVLSISDNQRQVLKNLKLDQDIAHKRLSFVSHRTDDYTICVHCPGRAWYMNQSCKISLNFEIADLGADAVDSLQYDVNYETTAKKKQVEDLTSHLNHFIASANVIQEYQISENRNSTKLYEVYKSMNNWILVFYMIEVLIVILTSIFSIYHITRFFKTQCII</sequence>
<dbReference type="PROSITE" id="PS50866">
    <property type="entry name" value="GOLD"/>
    <property type="match status" value="1"/>
</dbReference>
<evidence type="ECO:0000256" key="2">
    <source>
        <dbReference type="ARBA" id="ARBA00007104"/>
    </source>
</evidence>
<dbReference type="AlphaFoldDB" id="A0A976M9G6"/>
<dbReference type="InterPro" id="IPR015720">
    <property type="entry name" value="Emp24-like"/>
</dbReference>
<dbReference type="InterPro" id="IPR009038">
    <property type="entry name" value="GOLD_dom"/>
</dbReference>
<keyword evidence="6 8" id="KW-0472">Membrane</keyword>
<evidence type="ECO:0000256" key="9">
    <source>
        <dbReference type="SAM" id="SignalP"/>
    </source>
</evidence>
<evidence type="ECO:0000259" key="10">
    <source>
        <dbReference type="PROSITE" id="PS50866"/>
    </source>
</evidence>
<accession>A0A976M9G6</accession>
<dbReference type="PANTHER" id="PTHR22811">
    <property type="entry name" value="TRANSMEMBRANE EMP24 DOMAIN-CONTAINING PROTEIN"/>
    <property type="match status" value="1"/>
</dbReference>
<organism evidence="11 12">
    <name type="scientific">Theileria orientalis</name>
    <dbReference type="NCBI Taxonomy" id="68886"/>
    <lineage>
        <taxon>Eukaryota</taxon>
        <taxon>Sar</taxon>
        <taxon>Alveolata</taxon>
        <taxon>Apicomplexa</taxon>
        <taxon>Aconoidasida</taxon>
        <taxon>Piroplasmida</taxon>
        <taxon>Theileriidae</taxon>
        <taxon>Theileria</taxon>
    </lineage>
</organism>
<dbReference type="EMBL" id="CP056069">
    <property type="protein sequence ID" value="UKK00358.2"/>
    <property type="molecule type" value="Genomic_DNA"/>
</dbReference>
<dbReference type="SMART" id="SM01190">
    <property type="entry name" value="EMP24_GP25L"/>
    <property type="match status" value="1"/>
</dbReference>
<dbReference type="Pfam" id="PF01105">
    <property type="entry name" value="EMP24_GP25L"/>
    <property type="match status" value="1"/>
</dbReference>
<gene>
    <name evidence="11" type="ORF">MACK_000430</name>
</gene>
<protein>
    <recommendedName>
        <fullName evidence="10">GOLD domain-containing protein</fullName>
    </recommendedName>
</protein>
<evidence type="ECO:0000256" key="5">
    <source>
        <dbReference type="ARBA" id="ARBA00022989"/>
    </source>
</evidence>
<proteinExistence type="inferred from homology"/>
<comment type="subcellular location">
    <subcellularLocation>
        <location evidence="1 7">Membrane</location>
        <topology evidence="1 7">Single-pass type I membrane protein</topology>
    </subcellularLocation>
</comment>
<keyword evidence="3 7" id="KW-0812">Transmembrane</keyword>
<evidence type="ECO:0000256" key="3">
    <source>
        <dbReference type="ARBA" id="ARBA00022692"/>
    </source>
</evidence>
<name>A0A976M9G6_THEOR</name>
<evidence type="ECO:0000256" key="7">
    <source>
        <dbReference type="RuleBase" id="RU003827"/>
    </source>
</evidence>
<feature type="chain" id="PRO_5037777563" description="GOLD domain-containing protein" evidence="9">
    <location>
        <begin position="20"/>
        <end position="217"/>
    </location>
</feature>
<evidence type="ECO:0000313" key="12">
    <source>
        <dbReference type="Proteomes" id="UP000244811"/>
    </source>
</evidence>
<feature type="signal peptide" evidence="9">
    <location>
        <begin position="1"/>
        <end position="19"/>
    </location>
</feature>
<evidence type="ECO:0000256" key="6">
    <source>
        <dbReference type="ARBA" id="ARBA00023136"/>
    </source>
</evidence>
<evidence type="ECO:0000256" key="1">
    <source>
        <dbReference type="ARBA" id="ARBA00004479"/>
    </source>
</evidence>
<feature type="domain" description="GOLD" evidence="10">
    <location>
        <begin position="29"/>
        <end position="193"/>
    </location>
</feature>
<evidence type="ECO:0000256" key="4">
    <source>
        <dbReference type="ARBA" id="ARBA00022729"/>
    </source>
</evidence>
<evidence type="ECO:0000256" key="8">
    <source>
        <dbReference type="SAM" id="Phobius"/>
    </source>
</evidence>
<reference evidence="11" key="1">
    <citation type="submission" date="2022-07" db="EMBL/GenBank/DDBJ databases">
        <title>Evaluation of T. orientalis genome assembly methods using nanopore sequencing and analysis of variation between genomes.</title>
        <authorList>
            <person name="Yam J."/>
            <person name="Micallef M.L."/>
            <person name="Liu M."/>
            <person name="Djordjevic S.P."/>
            <person name="Bogema D.R."/>
            <person name="Jenkins C."/>
        </authorList>
    </citation>
    <scope>NUCLEOTIDE SEQUENCE</scope>
    <source>
        <strain evidence="11">Goon Nure</strain>
    </source>
</reference>
<feature type="transmembrane region" description="Helical" evidence="8">
    <location>
        <begin position="184"/>
        <end position="205"/>
    </location>
</feature>
<dbReference type="GO" id="GO:0016020">
    <property type="term" value="C:membrane"/>
    <property type="evidence" value="ECO:0007669"/>
    <property type="project" value="UniProtKB-SubCell"/>
</dbReference>
<dbReference type="Proteomes" id="UP000244811">
    <property type="component" value="Chromosome 1"/>
</dbReference>
<comment type="similarity">
    <text evidence="2 7">Belongs to the EMP24/GP25L family.</text>
</comment>